<feature type="compositionally biased region" description="Basic and acidic residues" evidence="11">
    <location>
        <begin position="564"/>
        <end position="574"/>
    </location>
</feature>
<keyword evidence="6 10" id="KW-0733">Signal recognition particle</keyword>
<reference evidence="12 13" key="1">
    <citation type="journal article" date="2011" name="Proc. Natl. Acad. Sci. U.S.A.">
        <title>Evolutionary erosion of yeast sex chromosomes by mating-type switching accidents.</title>
        <authorList>
            <person name="Gordon J.L."/>
            <person name="Armisen D."/>
            <person name="Proux-Wera E."/>
            <person name="Oheigeartaigh S.S."/>
            <person name="Byrne K.P."/>
            <person name="Wolfe K.H."/>
        </authorList>
    </citation>
    <scope>NUCLEOTIDE SEQUENCE [LARGE SCALE GENOMIC DNA]</scope>
    <source>
        <strain evidence="13">ATCC 22294 / BCRC 22015 / CBS 2517 / CECT 1963 / NBRC 1671 / NRRL Y-8276</strain>
    </source>
</reference>
<evidence type="ECO:0000256" key="7">
    <source>
        <dbReference type="ARBA" id="ARBA00023242"/>
    </source>
</evidence>
<feature type="region of interest" description="Disordered" evidence="11">
    <location>
        <begin position="553"/>
        <end position="576"/>
    </location>
</feature>
<keyword evidence="4 10" id="KW-0963">Cytoplasm</keyword>
<evidence type="ECO:0000256" key="5">
    <source>
        <dbReference type="ARBA" id="ARBA00022884"/>
    </source>
</evidence>
<dbReference type="InterPro" id="IPR026258">
    <property type="entry name" value="SRP68"/>
</dbReference>
<evidence type="ECO:0000256" key="8">
    <source>
        <dbReference type="ARBA" id="ARBA00023274"/>
    </source>
</evidence>
<evidence type="ECO:0000256" key="3">
    <source>
        <dbReference type="ARBA" id="ARBA00009352"/>
    </source>
</evidence>
<dbReference type="EMBL" id="HE650826">
    <property type="protein sequence ID" value="CCF58706.1"/>
    <property type="molecule type" value="Genomic_DNA"/>
</dbReference>
<evidence type="ECO:0000256" key="2">
    <source>
        <dbReference type="ARBA" id="ARBA00004604"/>
    </source>
</evidence>
<comment type="function">
    <text evidence="10">Component of the signal recognition particle (SRP) complex, a ribonucleoprotein complex that mediates the cotranslational targeting of secretory and membrane proteins to the endoplasmic reticulum (ER). The SRP complex interacts with the signal sequence in nascent secretory and membrane proteins and directs them to the membrane of the ER.</text>
</comment>
<dbReference type="PIRSF" id="PIRSF038995">
    <property type="entry name" value="SRP68"/>
    <property type="match status" value="1"/>
</dbReference>
<dbReference type="OrthoDB" id="10255118at2759"/>
<protein>
    <recommendedName>
        <fullName evidence="9 10">Signal recognition particle subunit SRP68</fullName>
        <shortName evidence="10">SRP68</shortName>
    </recommendedName>
</protein>
<evidence type="ECO:0000256" key="9">
    <source>
        <dbReference type="ARBA" id="ARBA00029498"/>
    </source>
</evidence>
<dbReference type="InterPro" id="IPR038253">
    <property type="entry name" value="SRP68_N_sf"/>
</dbReference>
<dbReference type="PANTHER" id="PTHR12860">
    <property type="entry name" value="SIGNAL RECOGNITION PARTICLE 68 KDA PROTEIN"/>
    <property type="match status" value="1"/>
</dbReference>
<dbReference type="InterPro" id="IPR034652">
    <property type="entry name" value="SRP68-RBD"/>
</dbReference>
<evidence type="ECO:0000313" key="12">
    <source>
        <dbReference type="EMBL" id="CCF58706.1"/>
    </source>
</evidence>
<dbReference type="eggNOG" id="KOG2460">
    <property type="taxonomic scope" value="Eukaryota"/>
</dbReference>
<sequence>MTVYSPIAATYGARFEQLLETDSDYSKYHGKLNRKLQNLRHRCKLITKDTKKYSSKEKYSKITPDDYDKKNKLFGALVLLHAERDLVYTEIFKIRGRQRGKLKDAEKKLLATRLKKALKTSENLTSLTKNESQWITRLQYLIYSKFVRVEYLMYGKQAKRKDSDTIVSDLALAFAALDFLAGRKFLERDLVEYLRSKYEPTLSHHTENRLSSRDFTNFIQQYVQSSSDDEISKILFANGFSPFIMPVNSSRSKVRIQWRAFNCQIKDSHVAQLLADAKYIPLFMISNASNRLMKYEEALSAQQYHISQSQYDEEEGEDAEKSQENDQILLFYIKYMILVASIRRDDLLFKKLWRDWSLIGTSMYEKLTKYKEITRIVNNLQNYLREIVELPGVYADDELVLYFELSALYYQLHSIAGCLAELYQTKGRYMEALALYVDSYKKLEEKLQNCPDLNKASLAIGLITNEKLKKLQSLIRNNWKNVVALAEYEGTSNNQETRNTVVENIDQHRISPLMIKLDNLFPLRPTLKPIGAKPTLFDLAFNYVDYPSEKISRETSPIETTPTEEMKTSEESTKRRGFLGLFGR</sequence>
<keyword evidence="13" id="KW-1185">Reference proteome</keyword>
<dbReference type="GO" id="GO:0008312">
    <property type="term" value="F:7S RNA binding"/>
    <property type="evidence" value="ECO:0007669"/>
    <property type="project" value="InterPro"/>
</dbReference>
<dbReference type="Pfam" id="PF16969">
    <property type="entry name" value="SRP68"/>
    <property type="match status" value="1"/>
</dbReference>
<dbReference type="GO" id="GO:0030942">
    <property type="term" value="F:endoplasmic reticulum signal peptide binding"/>
    <property type="evidence" value="ECO:0007669"/>
    <property type="project" value="InterPro"/>
</dbReference>
<dbReference type="GO" id="GO:0005730">
    <property type="term" value="C:nucleolus"/>
    <property type="evidence" value="ECO:0007669"/>
    <property type="project" value="UniProtKB-SubCell"/>
</dbReference>
<evidence type="ECO:0000256" key="4">
    <source>
        <dbReference type="ARBA" id="ARBA00022490"/>
    </source>
</evidence>
<organism evidence="12 13">
    <name type="scientific">Kazachstania africana (strain ATCC 22294 / BCRC 22015 / CBS 2517 / CECT 1963 / NBRC 1671 / NRRL Y-8276)</name>
    <name type="common">Yeast</name>
    <name type="synonym">Kluyveromyces africanus</name>
    <dbReference type="NCBI Taxonomy" id="1071382"/>
    <lineage>
        <taxon>Eukaryota</taxon>
        <taxon>Fungi</taxon>
        <taxon>Dikarya</taxon>
        <taxon>Ascomycota</taxon>
        <taxon>Saccharomycotina</taxon>
        <taxon>Saccharomycetes</taxon>
        <taxon>Saccharomycetales</taxon>
        <taxon>Saccharomycetaceae</taxon>
        <taxon>Kazachstania</taxon>
    </lineage>
</organism>
<dbReference type="KEGG" id="kaf:KAFR_0F01100"/>
<evidence type="ECO:0000256" key="6">
    <source>
        <dbReference type="ARBA" id="ARBA00023135"/>
    </source>
</evidence>
<dbReference type="HOGENOM" id="CLU_018649_2_1_1"/>
<dbReference type="STRING" id="1071382.H2AWF6"/>
<dbReference type="InParanoid" id="H2AWF6"/>
<evidence type="ECO:0000313" key="13">
    <source>
        <dbReference type="Proteomes" id="UP000005220"/>
    </source>
</evidence>
<gene>
    <name evidence="12" type="primary">KAFR0F01100</name>
    <name evidence="12" type="ORF">KAFR_0F01100</name>
</gene>
<evidence type="ECO:0000256" key="11">
    <source>
        <dbReference type="SAM" id="MobiDB-lite"/>
    </source>
</evidence>
<proteinExistence type="inferred from homology"/>
<dbReference type="FunCoup" id="H2AWF6">
    <property type="interactions" value="1041"/>
</dbReference>
<dbReference type="Proteomes" id="UP000005220">
    <property type="component" value="Chromosome 6"/>
</dbReference>
<dbReference type="AlphaFoldDB" id="H2AWF6"/>
<keyword evidence="8 10" id="KW-0687">Ribonucleoprotein</keyword>
<comment type="similarity">
    <text evidence="3 10">Belongs to the SRP68 family.</text>
</comment>
<dbReference type="RefSeq" id="XP_003957841.1">
    <property type="nucleotide sequence ID" value="XM_003957792.1"/>
</dbReference>
<feature type="compositionally biased region" description="Low complexity" evidence="11">
    <location>
        <begin position="554"/>
        <end position="563"/>
    </location>
</feature>
<comment type="subcellular location">
    <subcellularLocation>
        <location evidence="1 10">Cytoplasm</location>
    </subcellularLocation>
    <subcellularLocation>
        <location evidence="2">Nucleus</location>
        <location evidence="2">Nucleolus</location>
    </subcellularLocation>
</comment>
<dbReference type="GO" id="GO:0005047">
    <property type="term" value="F:signal recognition particle binding"/>
    <property type="evidence" value="ECO:0007669"/>
    <property type="project" value="InterPro"/>
</dbReference>
<accession>H2AWF6</accession>
<keyword evidence="5 10" id="KW-0694">RNA-binding</keyword>
<evidence type="ECO:0000256" key="1">
    <source>
        <dbReference type="ARBA" id="ARBA00004496"/>
    </source>
</evidence>
<evidence type="ECO:0000256" key="10">
    <source>
        <dbReference type="PIRNR" id="PIRNR038995"/>
    </source>
</evidence>
<dbReference type="CDD" id="cd15481">
    <property type="entry name" value="SRP68-RBD"/>
    <property type="match status" value="1"/>
</dbReference>
<dbReference type="Gene3D" id="1.10.3450.40">
    <property type="entry name" value="Signal recognition particle, SRP68 subunit, RNA-binding domain"/>
    <property type="match status" value="1"/>
</dbReference>
<dbReference type="GeneID" id="13884174"/>
<dbReference type="PANTHER" id="PTHR12860:SF0">
    <property type="entry name" value="SIGNAL RECOGNITION PARTICLE SUBUNIT SRP68"/>
    <property type="match status" value="1"/>
</dbReference>
<name>H2AWF6_KAZAF</name>
<dbReference type="GO" id="GO:0006614">
    <property type="term" value="P:SRP-dependent cotranslational protein targeting to membrane"/>
    <property type="evidence" value="ECO:0007669"/>
    <property type="project" value="EnsemblFungi"/>
</dbReference>
<dbReference type="GO" id="GO:0005786">
    <property type="term" value="C:signal recognition particle, endoplasmic reticulum targeting"/>
    <property type="evidence" value="ECO:0007669"/>
    <property type="project" value="UniProtKB-KW"/>
</dbReference>
<keyword evidence="7" id="KW-0539">Nucleus</keyword>